<organism evidence="1 2">
    <name type="scientific">Paramecium octaurelia</name>
    <dbReference type="NCBI Taxonomy" id="43137"/>
    <lineage>
        <taxon>Eukaryota</taxon>
        <taxon>Sar</taxon>
        <taxon>Alveolata</taxon>
        <taxon>Ciliophora</taxon>
        <taxon>Intramacronucleata</taxon>
        <taxon>Oligohymenophorea</taxon>
        <taxon>Peniculida</taxon>
        <taxon>Parameciidae</taxon>
        <taxon>Paramecium</taxon>
    </lineage>
</organism>
<evidence type="ECO:0000313" key="1">
    <source>
        <dbReference type="EMBL" id="CAD8183827.1"/>
    </source>
</evidence>
<protein>
    <submittedName>
        <fullName evidence="1">Uncharacterized protein</fullName>
    </submittedName>
</protein>
<comment type="caution">
    <text evidence="1">The sequence shown here is derived from an EMBL/GenBank/DDBJ whole genome shotgun (WGS) entry which is preliminary data.</text>
</comment>
<proteinExistence type="predicted"/>
<evidence type="ECO:0000313" key="2">
    <source>
        <dbReference type="Proteomes" id="UP000683925"/>
    </source>
</evidence>
<gene>
    <name evidence="1" type="ORF">POCTA_138.1.T0820003</name>
</gene>
<accession>A0A8S1W4Y7</accession>
<name>A0A8S1W4Y7_PAROT</name>
<sequence>MQFWIQNSNILPHHKQPLIQVFIGLMQLQYIKFPVLVLQIYYFTIHVQLYTQLNYLCLRLQVFKQGRIFSCLEQVSAAHFLNLQNVEIAFNLKEVINQNAHKLIIIQSHVFGLRRTRTSQP</sequence>
<dbReference type="Proteomes" id="UP000683925">
    <property type="component" value="Unassembled WGS sequence"/>
</dbReference>
<dbReference type="EMBL" id="CAJJDP010000081">
    <property type="protein sequence ID" value="CAD8183827.1"/>
    <property type="molecule type" value="Genomic_DNA"/>
</dbReference>
<dbReference type="AlphaFoldDB" id="A0A8S1W4Y7"/>
<keyword evidence="2" id="KW-1185">Reference proteome</keyword>
<reference evidence="1" key="1">
    <citation type="submission" date="2021-01" db="EMBL/GenBank/DDBJ databases">
        <authorList>
            <consortium name="Genoscope - CEA"/>
            <person name="William W."/>
        </authorList>
    </citation>
    <scope>NUCLEOTIDE SEQUENCE</scope>
</reference>